<feature type="signal peptide" evidence="17">
    <location>
        <begin position="1"/>
        <end position="21"/>
    </location>
</feature>
<dbReference type="GO" id="GO:0016042">
    <property type="term" value="P:lipid catabolic process"/>
    <property type="evidence" value="ECO:0007669"/>
    <property type="project" value="UniProtKB-KW"/>
</dbReference>
<dbReference type="Pfam" id="PF02253">
    <property type="entry name" value="PLA1"/>
    <property type="match status" value="1"/>
</dbReference>
<keyword evidence="19" id="KW-1185">Reference proteome</keyword>
<dbReference type="InterPro" id="IPR036541">
    <property type="entry name" value="PLipase_A1_sf"/>
</dbReference>
<comment type="cofactor">
    <cofactor evidence="17">
        <name>Ca(2+)</name>
        <dbReference type="ChEBI" id="CHEBI:29108"/>
    </cofactor>
    <text evidence="17">Binds 1 Ca(2+) ion per monomer. In the dimeric form the Ca(2+) is bound by different amino acids with binding of each Ca(2+) shared with ligands coming from each monomer. The Ca(2+) ion may have a role in catalysis.</text>
</comment>
<keyword evidence="14 17" id="KW-0998">Cell outer membrane</keyword>
<evidence type="ECO:0000313" key="18">
    <source>
        <dbReference type="EMBL" id="EGZ46177.1"/>
    </source>
</evidence>
<feature type="active site" description="Nucleophile" evidence="15">
    <location>
        <position position="245"/>
    </location>
</feature>
<dbReference type="InterPro" id="IPR003187">
    <property type="entry name" value="PLipase_A1"/>
</dbReference>
<reference evidence="18 19" key="1">
    <citation type="submission" date="2011-06" db="EMBL/GenBank/DDBJ databases">
        <authorList>
            <person name="Muzny D."/>
            <person name="Qin X."/>
            <person name="Deng J."/>
            <person name="Jiang H."/>
            <person name="Liu Y."/>
            <person name="Qu J."/>
            <person name="Song X.-Z."/>
            <person name="Zhang L."/>
            <person name="Thornton R."/>
            <person name="Coyle M."/>
            <person name="Francisco L."/>
            <person name="Jackson L."/>
            <person name="Javaid M."/>
            <person name="Korchina V."/>
            <person name="Kovar C."/>
            <person name="Mata R."/>
            <person name="Mathew T."/>
            <person name="Ngo R."/>
            <person name="Nguyen L."/>
            <person name="Nguyen N."/>
            <person name="Okwuonu G."/>
            <person name="Ongeri F."/>
            <person name="Pham C."/>
            <person name="Simmons D."/>
            <person name="Wilczek-Boney K."/>
            <person name="Hale W."/>
            <person name="Jakkamsetti A."/>
            <person name="Pham P."/>
            <person name="Ruth R."/>
            <person name="San Lucas F."/>
            <person name="Warren J."/>
            <person name="Zhang J."/>
            <person name="Zhao Z."/>
            <person name="Zhou C."/>
            <person name="Zhu D."/>
            <person name="Lee S."/>
            <person name="Bess C."/>
            <person name="Blankenburg K."/>
            <person name="Forbes L."/>
            <person name="Fu Q."/>
            <person name="Gubbala S."/>
            <person name="Hirani K."/>
            <person name="Jayaseelan J.C."/>
            <person name="Lara F."/>
            <person name="Munidasa M."/>
            <person name="Palculict T."/>
            <person name="Patil S."/>
            <person name="Pu L.-L."/>
            <person name="Saada N."/>
            <person name="Tang L."/>
            <person name="Weissenberger G."/>
            <person name="Zhu Y."/>
            <person name="Hemphill L."/>
            <person name="Shang Y."/>
            <person name="Youmans B."/>
            <person name="Ayvaz T."/>
            <person name="Ross M."/>
            <person name="Santibanez J."/>
            <person name="Aqrawi P."/>
            <person name="Gross S."/>
            <person name="Joshi V."/>
            <person name="Fowler G."/>
            <person name="Nazareth L."/>
            <person name="Reid J."/>
            <person name="Worley K."/>
            <person name="Petrosino J."/>
            <person name="Highlander S."/>
            <person name="Gibbs R."/>
        </authorList>
    </citation>
    <scope>NUCLEOTIDE SEQUENCE [LARGE SCALE GENOMIC DNA]</scope>
    <source>
        <strain evidence="18 19">9715</strain>
    </source>
</reference>
<evidence type="ECO:0000256" key="12">
    <source>
        <dbReference type="ARBA" id="ARBA00023098"/>
    </source>
</evidence>
<feature type="active site" description="Proton acceptor" evidence="15">
    <location>
        <position position="243"/>
    </location>
</feature>
<comment type="similarity">
    <text evidence="3 17">Belongs to the phospholipase A1 family.</text>
</comment>
<dbReference type="RefSeq" id="WP_009116576.1">
    <property type="nucleotide sequence ID" value="NZ_JH165159.1"/>
</dbReference>
<evidence type="ECO:0000256" key="13">
    <source>
        <dbReference type="ARBA" id="ARBA00023136"/>
    </source>
</evidence>
<keyword evidence="5" id="KW-1134">Transmembrane beta strand</keyword>
<dbReference type="PANTHER" id="PTHR40457">
    <property type="entry name" value="PHOSPHOLIPASE A1"/>
    <property type="match status" value="1"/>
</dbReference>
<comment type="catalytic activity">
    <reaction evidence="1 17">
        <text>a 1,2-diacyl-sn-glycero-3-phosphocholine + H2O = a 2-acyl-sn-glycero-3-phosphocholine + a fatty acid + H(+)</text>
        <dbReference type="Rhea" id="RHEA:18689"/>
        <dbReference type="ChEBI" id="CHEBI:15377"/>
        <dbReference type="ChEBI" id="CHEBI:15378"/>
        <dbReference type="ChEBI" id="CHEBI:28868"/>
        <dbReference type="ChEBI" id="CHEBI:57643"/>
        <dbReference type="ChEBI" id="CHEBI:57875"/>
        <dbReference type="EC" id="3.1.1.32"/>
    </reaction>
</comment>
<evidence type="ECO:0000256" key="7">
    <source>
        <dbReference type="ARBA" id="ARBA00022723"/>
    </source>
</evidence>
<dbReference type="PRINTS" id="PR01486">
    <property type="entry name" value="PHPHLIPASEA1"/>
</dbReference>
<dbReference type="GO" id="GO:0008970">
    <property type="term" value="F:phospholipase A1 activity"/>
    <property type="evidence" value="ECO:0007669"/>
    <property type="project" value="UniProtKB-EC"/>
</dbReference>
<keyword evidence="11 17" id="KW-0442">Lipid degradation</keyword>
<name>G4CQS5_9NEIS</name>
<dbReference type="GO" id="GO:0004623">
    <property type="term" value="F:phospholipase A2 activity"/>
    <property type="evidence" value="ECO:0007669"/>
    <property type="project" value="UniProtKB-EC"/>
</dbReference>
<dbReference type="OrthoDB" id="188433at2"/>
<keyword evidence="6" id="KW-0812">Transmembrane</keyword>
<dbReference type="EMBL" id="AGAZ01000051">
    <property type="protein sequence ID" value="EGZ46177.1"/>
    <property type="molecule type" value="Genomic_DNA"/>
</dbReference>
<evidence type="ECO:0000256" key="4">
    <source>
        <dbReference type="ARBA" id="ARBA00011702"/>
    </source>
</evidence>
<evidence type="ECO:0000256" key="5">
    <source>
        <dbReference type="ARBA" id="ARBA00022452"/>
    </source>
</evidence>
<dbReference type="Gene3D" id="2.40.230.10">
    <property type="entry name" value="Phospholipase A1"/>
    <property type="match status" value="1"/>
</dbReference>
<organism evidence="18 19">
    <name type="scientific">Neisseria wadsworthii 9715</name>
    <dbReference type="NCBI Taxonomy" id="1030841"/>
    <lineage>
        <taxon>Bacteria</taxon>
        <taxon>Pseudomonadati</taxon>
        <taxon>Pseudomonadota</taxon>
        <taxon>Betaproteobacteria</taxon>
        <taxon>Neisseriales</taxon>
        <taxon>Neisseriaceae</taxon>
        <taxon>Neisseria</taxon>
    </lineage>
</organism>
<protein>
    <recommendedName>
        <fullName evidence="17">Phospholipase A1</fullName>
        <ecNumber evidence="17">3.1.1.32</ecNumber>
        <ecNumber evidence="17">3.1.1.4</ecNumber>
    </recommendedName>
    <alternativeName>
        <fullName evidence="17">Phosphatidylcholine 1-acylhydrolase</fullName>
    </alternativeName>
</protein>
<dbReference type="Proteomes" id="UP000005336">
    <property type="component" value="Unassembled WGS sequence"/>
</dbReference>
<keyword evidence="12 17" id="KW-0443">Lipid metabolism</keyword>
<comment type="catalytic activity">
    <reaction evidence="2 17">
        <text>a 1,2-diacyl-sn-glycero-3-phosphocholine + H2O = a 1-acyl-sn-glycero-3-phosphocholine + a fatty acid + H(+)</text>
        <dbReference type="Rhea" id="RHEA:15801"/>
        <dbReference type="ChEBI" id="CHEBI:15377"/>
        <dbReference type="ChEBI" id="CHEBI:15378"/>
        <dbReference type="ChEBI" id="CHEBI:28868"/>
        <dbReference type="ChEBI" id="CHEBI:57643"/>
        <dbReference type="ChEBI" id="CHEBI:58168"/>
        <dbReference type="EC" id="3.1.1.4"/>
    </reaction>
</comment>
<accession>G4CQS5</accession>
<dbReference type="EC" id="3.1.1.4" evidence="17"/>
<feature type="binding site" description="in dimeric form" evidence="16">
    <location>
        <position position="253"/>
    </location>
    <ligand>
        <name>Ca(2+)</name>
        <dbReference type="ChEBI" id="CHEBI:29108"/>
        <label>1</label>
    </ligand>
</feature>
<evidence type="ECO:0000256" key="15">
    <source>
        <dbReference type="PIRSR" id="PIRSR603187-1"/>
    </source>
</evidence>
<evidence type="ECO:0000313" key="19">
    <source>
        <dbReference type="Proteomes" id="UP000005336"/>
    </source>
</evidence>
<dbReference type="EC" id="3.1.1.32" evidence="17"/>
<comment type="function">
    <text evidence="17">Hydrolysis of phosphatidylcholine with phospholipase A2 (EC 3.1.1.4) and phospholipase A1 (EC 3.1.1.32) activities.</text>
</comment>
<evidence type="ECO:0000256" key="17">
    <source>
        <dbReference type="RuleBase" id="RU366027"/>
    </source>
</evidence>
<dbReference type="SUPFAM" id="SSF56931">
    <property type="entry name" value="Outer membrane phospholipase A (OMPLA)"/>
    <property type="match status" value="1"/>
</dbReference>
<evidence type="ECO:0000256" key="8">
    <source>
        <dbReference type="ARBA" id="ARBA00022729"/>
    </source>
</evidence>
<evidence type="ECO:0000256" key="10">
    <source>
        <dbReference type="ARBA" id="ARBA00022837"/>
    </source>
</evidence>
<feature type="binding site" description="in dimeric form" evidence="16">
    <location>
        <position position="289"/>
    </location>
    <ligand>
        <name>Ca(2+)</name>
        <dbReference type="ChEBI" id="CHEBI:29108"/>
        <label>1</label>
    </ligand>
</feature>
<comment type="subcellular location">
    <subcellularLocation>
        <location evidence="17">Cell outer membrane</location>
        <topology evidence="17">Multi-pass membrane protein</topology>
    </subcellularLocation>
    <text evidence="17">One of the very few enzymes located there.</text>
</comment>
<keyword evidence="10 16" id="KW-0106">Calcium</keyword>
<proteinExistence type="inferred from homology"/>
<evidence type="ECO:0000256" key="14">
    <source>
        <dbReference type="ARBA" id="ARBA00023237"/>
    </source>
</evidence>
<dbReference type="AlphaFoldDB" id="G4CQS5"/>
<gene>
    <name evidence="18" type="primary">pldA</name>
    <name evidence="18" type="ORF">HMPREF9370_1435</name>
</gene>
<dbReference type="GO" id="GO:0009279">
    <property type="term" value="C:cell outer membrane"/>
    <property type="evidence" value="ECO:0007669"/>
    <property type="project" value="UniProtKB-SubCell"/>
</dbReference>
<dbReference type="PANTHER" id="PTHR40457:SF1">
    <property type="entry name" value="PHOSPHOLIPASE A1"/>
    <property type="match status" value="1"/>
</dbReference>
<keyword evidence="8 17" id="KW-0732">Signal</keyword>
<keyword evidence="13" id="KW-0472">Membrane</keyword>
<feature type="binding site" description="in dimeric form" evidence="16">
    <location>
        <position position="206"/>
    </location>
    <ligand>
        <name>Ca(2+)</name>
        <dbReference type="ChEBI" id="CHEBI:29108"/>
        <label>1</label>
    </ligand>
</feature>
<dbReference type="CDD" id="cd00541">
    <property type="entry name" value="OMPLA"/>
    <property type="match status" value="1"/>
</dbReference>
<keyword evidence="7 16" id="KW-0479">Metal-binding</keyword>
<evidence type="ECO:0000256" key="9">
    <source>
        <dbReference type="ARBA" id="ARBA00022801"/>
    </source>
</evidence>
<dbReference type="GO" id="GO:0046872">
    <property type="term" value="F:metal ion binding"/>
    <property type="evidence" value="ECO:0007669"/>
    <property type="project" value="UniProtKB-KW"/>
</dbReference>
<comment type="subunit">
    <text evidence="4 17">Homodimer; dimerization is reversible, and the dimeric form is the active one.</text>
</comment>
<dbReference type="STRING" id="1030841.HMPREF9370_1435"/>
<dbReference type="HOGENOM" id="CLU_045813_0_0_4"/>
<keyword evidence="9 17" id="KW-0378">Hydrolase</keyword>
<sequence>MNRLKYSMLICIGMLPLSVQASDPALQCTLLKDNALRLACFDKVYAAQFPPQSLPQTPKPQPKSVDLVKSIESSIDNKETVVVFDGARKAGEPLSDLIESADAYTPLSQLYDLDENNQNGILSLREHNPMYILPVWYNSAPNVKPYSSTRGETDAEKFSDQKRIETKLQISFKTKIMEDLFRTRADIWFGYTQKSDWQVWNQGRKSTPFRNSDYMPELLVTQPVKADLPFGGKLRVLGAGIVHQSNGQSRPESRSWNRVYGMAGMEWGKLTVVPRVWMRAFDMSGEKDDNPDIMDYMGYGDLKLQYRFNDQQTLGTTLRYNPKTGKGAIETGYAFPVKGKLKAYVRSFHGYGESLIDYNHKQSGIGIGVMFNDWDGF</sequence>
<feature type="chain" id="PRO_5019616735" description="Phospholipase A1" evidence="17">
    <location>
        <begin position="22"/>
        <end position="377"/>
    </location>
</feature>
<evidence type="ECO:0000256" key="6">
    <source>
        <dbReference type="ARBA" id="ARBA00022692"/>
    </source>
</evidence>
<evidence type="ECO:0000256" key="16">
    <source>
        <dbReference type="PIRSR" id="PIRSR603187-2"/>
    </source>
</evidence>
<dbReference type="PATRIC" id="fig|1030841.3.peg.1419"/>
<evidence type="ECO:0000256" key="11">
    <source>
        <dbReference type="ARBA" id="ARBA00022963"/>
    </source>
</evidence>
<comment type="caution">
    <text evidence="18">The sequence shown here is derived from an EMBL/GenBank/DDBJ whole genome shotgun (WGS) entry which is preliminary data.</text>
</comment>
<evidence type="ECO:0000256" key="3">
    <source>
        <dbReference type="ARBA" id="ARBA00010525"/>
    </source>
</evidence>
<evidence type="ECO:0000256" key="1">
    <source>
        <dbReference type="ARBA" id="ARBA00000111"/>
    </source>
</evidence>
<evidence type="ECO:0000256" key="2">
    <source>
        <dbReference type="ARBA" id="ARBA00001604"/>
    </source>
</evidence>